<sequence>MASPSALPRAGEGGRPRRRPRSAVQRGLRMLPVVPSIVLLLLFLLAPVLWSFYASFTDASLSGRGARDPQWTGLDNYARMLGDSSFPLSAWLTLVFVVASAILGQNLLGLVIALLMTRARGPVSSVVGIAVVASWVLPEIVAAFAAYAWFSKDGTLNQLLAPVGAGGTNWLYSFPLMAIVLANIWRGTAFSMLVYRAALAEVPQDISEAALVDGARGWQRLLFVTVPLIRSSIATNLMLITLQTLAVFTLIWVMTAGGPANASTTLPVLAYQEAFKFGDIGYGTAIASVLILIGVVFGAAYVWLLREKRP</sequence>
<keyword evidence="4 7" id="KW-0812">Transmembrane</keyword>
<dbReference type="PANTHER" id="PTHR43005:SF1">
    <property type="entry name" value="SPERMIDINE_PUTRESCINE TRANSPORT SYSTEM PERMEASE PROTEIN"/>
    <property type="match status" value="1"/>
</dbReference>
<evidence type="ECO:0000313" key="10">
    <source>
        <dbReference type="EMBL" id="MBO1268717.1"/>
    </source>
</evidence>
<dbReference type="SUPFAM" id="SSF161098">
    <property type="entry name" value="MetI-like"/>
    <property type="match status" value="1"/>
</dbReference>
<feature type="transmembrane region" description="Helical" evidence="7">
    <location>
        <begin position="90"/>
        <end position="115"/>
    </location>
</feature>
<evidence type="ECO:0000256" key="4">
    <source>
        <dbReference type="ARBA" id="ARBA00022692"/>
    </source>
</evidence>
<evidence type="ECO:0000256" key="5">
    <source>
        <dbReference type="ARBA" id="ARBA00022989"/>
    </source>
</evidence>
<evidence type="ECO:0000259" key="9">
    <source>
        <dbReference type="PROSITE" id="PS50928"/>
    </source>
</evidence>
<evidence type="ECO:0000256" key="6">
    <source>
        <dbReference type="ARBA" id="ARBA00023136"/>
    </source>
</evidence>
<comment type="subcellular location">
    <subcellularLocation>
        <location evidence="1 7">Cell membrane</location>
        <topology evidence="1 7">Multi-pass membrane protein</topology>
    </subcellularLocation>
</comment>
<accession>A0A939HIM8</accession>
<evidence type="ECO:0000256" key="2">
    <source>
        <dbReference type="ARBA" id="ARBA00022448"/>
    </source>
</evidence>
<feature type="transmembrane region" description="Helical" evidence="7">
    <location>
        <begin position="170"/>
        <end position="195"/>
    </location>
</feature>
<keyword evidence="6 7" id="KW-0472">Membrane</keyword>
<feature type="transmembrane region" description="Helical" evidence="7">
    <location>
        <begin position="127"/>
        <end position="150"/>
    </location>
</feature>
<dbReference type="EMBL" id="JAFNLL010000028">
    <property type="protein sequence ID" value="MBO1268717.1"/>
    <property type="molecule type" value="Genomic_DNA"/>
</dbReference>
<dbReference type="PROSITE" id="PS50928">
    <property type="entry name" value="ABC_TM1"/>
    <property type="match status" value="1"/>
</dbReference>
<feature type="region of interest" description="Disordered" evidence="8">
    <location>
        <begin position="1"/>
        <end position="21"/>
    </location>
</feature>
<keyword evidence="5 7" id="KW-1133">Transmembrane helix</keyword>
<dbReference type="Pfam" id="PF00528">
    <property type="entry name" value="BPD_transp_1"/>
    <property type="match status" value="1"/>
</dbReference>
<dbReference type="Gene3D" id="1.10.3720.10">
    <property type="entry name" value="MetI-like"/>
    <property type="match status" value="1"/>
</dbReference>
<feature type="transmembrane region" description="Helical" evidence="7">
    <location>
        <begin position="280"/>
        <end position="304"/>
    </location>
</feature>
<dbReference type="InterPro" id="IPR035906">
    <property type="entry name" value="MetI-like_sf"/>
</dbReference>
<comment type="caution">
    <text evidence="10">The sequence shown here is derived from an EMBL/GenBank/DDBJ whole genome shotgun (WGS) entry which is preliminary data.</text>
</comment>
<name>A0A939HIM8_9MICC</name>
<proteinExistence type="inferred from homology"/>
<dbReference type="GO" id="GO:0055085">
    <property type="term" value="P:transmembrane transport"/>
    <property type="evidence" value="ECO:0007669"/>
    <property type="project" value="InterPro"/>
</dbReference>
<dbReference type="InterPro" id="IPR000515">
    <property type="entry name" value="MetI-like"/>
</dbReference>
<protein>
    <submittedName>
        <fullName evidence="10">Sugar ABC transporter permease</fullName>
    </submittedName>
</protein>
<feature type="transmembrane region" description="Helical" evidence="7">
    <location>
        <begin position="27"/>
        <end position="53"/>
    </location>
</feature>
<gene>
    <name evidence="10" type="ORF">J1902_12140</name>
</gene>
<dbReference type="AlphaFoldDB" id="A0A939HIM8"/>
<evidence type="ECO:0000256" key="7">
    <source>
        <dbReference type="RuleBase" id="RU363032"/>
    </source>
</evidence>
<organism evidence="10 11">
    <name type="scientific">Arthrobacter cavernae</name>
    <dbReference type="NCBI Taxonomy" id="2817681"/>
    <lineage>
        <taxon>Bacteria</taxon>
        <taxon>Bacillati</taxon>
        <taxon>Actinomycetota</taxon>
        <taxon>Actinomycetes</taxon>
        <taxon>Micrococcales</taxon>
        <taxon>Micrococcaceae</taxon>
        <taxon>Arthrobacter</taxon>
    </lineage>
</organism>
<keyword evidence="2 7" id="KW-0813">Transport</keyword>
<evidence type="ECO:0000256" key="1">
    <source>
        <dbReference type="ARBA" id="ARBA00004651"/>
    </source>
</evidence>
<feature type="domain" description="ABC transmembrane type-1" evidence="9">
    <location>
        <begin position="91"/>
        <end position="303"/>
    </location>
</feature>
<keyword evidence="11" id="KW-1185">Reference proteome</keyword>
<dbReference type="GO" id="GO:0005886">
    <property type="term" value="C:plasma membrane"/>
    <property type="evidence" value="ECO:0007669"/>
    <property type="project" value="UniProtKB-SubCell"/>
</dbReference>
<comment type="similarity">
    <text evidence="7">Belongs to the binding-protein-dependent transport system permease family.</text>
</comment>
<dbReference type="Proteomes" id="UP000664164">
    <property type="component" value="Unassembled WGS sequence"/>
</dbReference>
<reference evidence="10" key="1">
    <citation type="submission" date="2021-03" db="EMBL/GenBank/DDBJ databases">
        <title>A new species, PO-11, isolated from a karst cave deposit.</title>
        <authorList>
            <person name="Zhaoxiaoyong W."/>
        </authorList>
    </citation>
    <scope>NUCLEOTIDE SEQUENCE</scope>
    <source>
        <strain evidence="10">PO-11</strain>
    </source>
</reference>
<dbReference type="PANTHER" id="PTHR43005">
    <property type="entry name" value="BLR7065 PROTEIN"/>
    <property type="match status" value="1"/>
</dbReference>
<feature type="transmembrane region" description="Helical" evidence="7">
    <location>
        <begin position="237"/>
        <end position="260"/>
    </location>
</feature>
<evidence type="ECO:0000256" key="3">
    <source>
        <dbReference type="ARBA" id="ARBA00022475"/>
    </source>
</evidence>
<evidence type="ECO:0000313" key="11">
    <source>
        <dbReference type="Proteomes" id="UP000664164"/>
    </source>
</evidence>
<dbReference type="CDD" id="cd06261">
    <property type="entry name" value="TM_PBP2"/>
    <property type="match status" value="1"/>
</dbReference>
<evidence type="ECO:0000256" key="8">
    <source>
        <dbReference type="SAM" id="MobiDB-lite"/>
    </source>
</evidence>
<keyword evidence="3" id="KW-1003">Cell membrane</keyword>